<organism evidence="2 3">
    <name type="scientific">Pseudoflavonifractor intestinihominis</name>
    <dbReference type="NCBI Taxonomy" id="3133171"/>
    <lineage>
        <taxon>Bacteria</taxon>
        <taxon>Bacillati</taxon>
        <taxon>Bacillota</taxon>
        <taxon>Clostridia</taxon>
        <taxon>Eubacteriales</taxon>
        <taxon>Oscillospiraceae</taxon>
        <taxon>Pseudoflavonifractor</taxon>
    </lineage>
</organism>
<comment type="caution">
    <text evidence="2">The sequence shown here is derived from an EMBL/GenBank/DDBJ whole genome shotgun (WGS) entry which is preliminary data.</text>
</comment>
<dbReference type="RefSeq" id="WP_294518079.1">
    <property type="nucleotide sequence ID" value="NZ_JBBMFK010000008.1"/>
</dbReference>
<feature type="transmembrane region" description="Helical" evidence="1">
    <location>
        <begin position="26"/>
        <end position="48"/>
    </location>
</feature>
<evidence type="ECO:0000256" key="1">
    <source>
        <dbReference type="SAM" id="Phobius"/>
    </source>
</evidence>
<evidence type="ECO:0000313" key="2">
    <source>
        <dbReference type="EMBL" id="MEQ2443142.1"/>
    </source>
</evidence>
<feature type="transmembrane region" description="Helical" evidence="1">
    <location>
        <begin position="107"/>
        <end position="126"/>
    </location>
</feature>
<feature type="transmembrane region" description="Helical" evidence="1">
    <location>
        <begin position="147"/>
        <end position="171"/>
    </location>
</feature>
<evidence type="ECO:0000313" key="3">
    <source>
        <dbReference type="Proteomes" id="UP001464378"/>
    </source>
</evidence>
<sequence>MKGFFRYDGPFFSTMSRVFDLVVLNWLWLLLSLPIVTIGASTTALYTVTLRMARDEDSHNIRSFFQAFAGNFKRATLLWVLYALVGGWLLAGAYAMSHGAVPVLKGLAIVEAGLFLILLLGLLYLFPLQARFINSVRGTIAAAQTLALRHLPASLLMVAIVAAQVLLAAYAAPLRGWLVLFWVMLGASGTAFLCSKVLESVFRKELGQKERDPVPAVRN</sequence>
<dbReference type="Proteomes" id="UP001464378">
    <property type="component" value="Unassembled WGS sequence"/>
</dbReference>
<keyword evidence="1" id="KW-0812">Transmembrane</keyword>
<keyword evidence="1" id="KW-1133">Transmembrane helix</keyword>
<accession>A0ABV1E756</accession>
<protein>
    <submittedName>
        <fullName evidence="2">YesL family protein</fullName>
    </submittedName>
</protein>
<reference evidence="2 3" key="1">
    <citation type="submission" date="2024-03" db="EMBL/GenBank/DDBJ databases">
        <title>Human intestinal bacterial collection.</title>
        <authorList>
            <person name="Pauvert C."/>
            <person name="Hitch T.C.A."/>
            <person name="Clavel T."/>
        </authorList>
    </citation>
    <scope>NUCLEOTIDE SEQUENCE [LARGE SCALE GENOMIC DNA]</scope>
    <source>
        <strain evidence="2 3">CLA-AP-H29</strain>
    </source>
</reference>
<dbReference type="InterPro" id="IPR006938">
    <property type="entry name" value="DUF624"/>
</dbReference>
<keyword evidence="3" id="KW-1185">Reference proteome</keyword>
<feature type="transmembrane region" description="Helical" evidence="1">
    <location>
        <begin position="177"/>
        <end position="198"/>
    </location>
</feature>
<gene>
    <name evidence="2" type="ORF">WMO64_06635</name>
</gene>
<dbReference type="Pfam" id="PF04854">
    <property type="entry name" value="DUF624"/>
    <property type="match status" value="1"/>
</dbReference>
<feature type="transmembrane region" description="Helical" evidence="1">
    <location>
        <begin position="76"/>
        <end position="95"/>
    </location>
</feature>
<proteinExistence type="predicted"/>
<dbReference type="EMBL" id="JBBMFK010000008">
    <property type="protein sequence ID" value="MEQ2443142.1"/>
    <property type="molecule type" value="Genomic_DNA"/>
</dbReference>
<keyword evidence="1" id="KW-0472">Membrane</keyword>
<name>A0ABV1E756_9FIRM</name>